<dbReference type="SUPFAM" id="SSF55811">
    <property type="entry name" value="Nudix"/>
    <property type="match status" value="1"/>
</dbReference>
<reference evidence="2" key="1">
    <citation type="submission" date="2021-11" db="EMBL/GenBank/DDBJ databases">
        <title>Purpureocillium_takamizusanense_genome.</title>
        <authorList>
            <person name="Nguyen N.-H."/>
        </authorList>
    </citation>
    <scope>NUCLEOTIDE SEQUENCE</scope>
    <source>
        <strain evidence="2">PT3</strain>
    </source>
</reference>
<dbReference type="EMBL" id="CP086355">
    <property type="protein sequence ID" value="UNI15731.1"/>
    <property type="molecule type" value="Genomic_DNA"/>
</dbReference>
<dbReference type="GeneID" id="72064198"/>
<evidence type="ECO:0000313" key="2">
    <source>
        <dbReference type="EMBL" id="UNI15731.1"/>
    </source>
</evidence>
<gene>
    <name evidence="2" type="ORF">JDV02_002237</name>
</gene>
<dbReference type="RefSeq" id="XP_047839212.1">
    <property type="nucleotide sequence ID" value="XM_047983242.1"/>
</dbReference>
<proteinExistence type="predicted"/>
<keyword evidence="3" id="KW-1185">Reference proteome</keyword>
<dbReference type="Proteomes" id="UP000829364">
    <property type="component" value="Chromosome 2"/>
</dbReference>
<evidence type="ECO:0000259" key="1">
    <source>
        <dbReference type="PROSITE" id="PS51462"/>
    </source>
</evidence>
<dbReference type="InterPro" id="IPR015797">
    <property type="entry name" value="NUDIX_hydrolase-like_dom_sf"/>
</dbReference>
<dbReference type="KEGG" id="ptkz:JDV02_002237"/>
<dbReference type="Gene3D" id="3.90.79.10">
    <property type="entry name" value="Nucleoside Triphosphate Pyrophosphohydrolase"/>
    <property type="match status" value="1"/>
</dbReference>
<name>A0A9Q8QAL2_9HYPO</name>
<evidence type="ECO:0000313" key="3">
    <source>
        <dbReference type="Proteomes" id="UP000829364"/>
    </source>
</evidence>
<accession>A0A9Q8QAL2</accession>
<feature type="domain" description="Nudix hydrolase" evidence="1">
    <location>
        <begin position="41"/>
        <end position="188"/>
    </location>
</feature>
<dbReference type="InterPro" id="IPR000086">
    <property type="entry name" value="NUDIX_hydrolase_dom"/>
</dbReference>
<dbReference type="PANTHER" id="PTHR43736">
    <property type="entry name" value="ADP-RIBOSE PYROPHOSPHATASE"/>
    <property type="match status" value="1"/>
</dbReference>
<sequence>MTVDQSTRIAPTVSTDALAGSESVAAHDISVPDYYRANPDVNALIVGAVVFCGDEILVIQRAAGDFAGLMWEVPGGCCEADKDSTVLAGVARELLEETGLHLRSIKRVVDEVDIPDHQKVDFMWRKVTFEVEVEEGHGLAAADKREIMTAAVKLEPDEHQDWGWASESQVKEKKWPKGTLDSLSLQHESILQAFRTRTG</sequence>
<dbReference type="PANTHER" id="PTHR43736:SF1">
    <property type="entry name" value="DIHYDRONEOPTERIN TRIPHOSPHATE DIPHOSPHATASE"/>
    <property type="match status" value="1"/>
</dbReference>
<protein>
    <recommendedName>
        <fullName evidence="1">Nudix hydrolase domain-containing protein</fullName>
    </recommendedName>
</protein>
<dbReference type="Pfam" id="PF00293">
    <property type="entry name" value="NUDIX"/>
    <property type="match status" value="1"/>
</dbReference>
<dbReference type="AlphaFoldDB" id="A0A9Q8QAL2"/>
<dbReference type="CDD" id="cd02883">
    <property type="entry name" value="NUDIX_Hydrolase"/>
    <property type="match status" value="1"/>
</dbReference>
<organism evidence="2 3">
    <name type="scientific">Purpureocillium takamizusanense</name>
    <dbReference type="NCBI Taxonomy" id="2060973"/>
    <lineage>
        <taxon>Eukaryota</taxon>
        <taxon>Fungi</taxon>
        <taxon>Dikarya</taxon>
        <taxon>Ascomycota</taxon>
        <taxon>Pezizomycotina</taxon>
        <taxon>Sordariomycetes</taxon>
        <taxon>Hypocreomycetidae</taxon>
        <taxon>Hypocreales</taxon>
        <taxon>Ophiocordycipitaceae</taxon>
        <taxon>Purpureocillium</taxon>
    </lineage>
</organism>
<dbReference type="OrthoDB" id="276276at2759"/>
<dbReference type="PROSITE" id="PS51462">
    <property type="entry name" value="NUDIX"/>
    <property type="match status" value="1"/>
</dbReference>